<evidence type="ECO:0000256" key="3">
    <source>
        <dbReference type="ARBA" id="ARBA00023004"/>
    </source>
</evidence>
<dbReference type="InterPro" id="IPR036396">
    <property type="entry name" value="Cyt_P450_sf"/>
</dbReference>
<gene>
    <name evidence="4" type="ORF">CJ030_MR5G003253</name>
</gene>
<dbReference type="GO" id="GO:0010268">
    <property type="term" value="P:brassinosteroid homeostasis"/>
    <property type="evidence" value="ECO:0007669"/>
    <property type="project" value="TreeGrafter"/>
</dbReference>
<sequence>MGLPIIGETLEFVVPNGIYDLSRFITKKMARYGPIFRTSLFGKKTVVCTDPDINHYILQQEGTSVLLWYTEALDKLFGKQGILAQHGAIHKYLKNVILRLIGQENLKANVLRELDVVIRGHRAIMGLDCHQWRMLFDYAATKLISYDESKTHMKFRENFNAFLYGLFSFPLDIPGTKYHKCVQGRKNSTRIIKNVFRERKESKISHGDFLDYLLEEIEREDSLLIETSAVDMIMLLLFAVQEATSTSVTLAPKFISENPKKKIVSFALALKRKIVDLCEPTQNCRGSLPIFMIRRVSSQSHLKLNSRLNF</sequence>
<dbReference type="SUPFAM" id="SSF48264">
    <property type="entry name" value="Cytochrome P450"/>
    <property type="match status" value="1"/>
</dbReference>
<dbReference type="GO" id="GO:0016705">
    <property type="term" value="F:oxidoreductase activity, acting on paired donors, with incorporation or reduction of molecular oxygen"/>
    <property type="evidence" value="ECO:0007669"/>
    <property type="project" value="InterPro"/>
</dbReference>
<name>A0A6A1VNY4_9ROSI</name>
<accession>A0A6A1VNY4</accession>
<evidence type="ECO:0000256" key="1">
    <source>
        <dbReference type="ARBA" id="ARBA00010617"/>
    </source>
</evidence>
<evidence type="ECO:0000313" key="4">
    <source>
        <dbReference type="EMBL" id="KAB1214443.1"/>
    </source>
</evidence>
<dbReference type="GO" id="GO:0005506">
    <property type="term" value="F:iron ion binding"/>
    <property type="evidence" value="ECO:0007669"/>
    <property type="project" value="InterPro"/>
</dbReference>
<comment type="caution">
    <text evidence="4">The sequence shown here is derived from an EMBL/GenBank/DDBJ whole genome shotgun (WGS) entry which is preliminary data.</text>
</comment>
<dbReference type="Gene3D" id="1.10.630.10">
    <property type="entry name" value="Cytochrome P450"/>
    <property type="match status" value="1"/>
</dbReference>
<dbReference type="OrthoDB" id="1372046at2759"/>
<keyword evidence="2" id="KW-0479">Metal-binding</keyword>
<dbReference type="GO" id="GO:0020037">
    <property type="term" value="F:heme binding"/>
    <property type="evidence" value="ECO:0007669"/>
    <property type="project" value="InterPro"/>
</dbReference>
<keyword evidence="5" id="KW-1185">Reference proteome</keyword>
<dbReference type="EMBL" id="RXIC02000023">
    <property type="protein sequence ID" value="KAB1214443.1"/>
    <property type="molecule type" value="Genomic_DNA"/>
</dbReference>
<comment type="similarity">
    <text evidence="1">Belongs to the cytochrome P450 family.</text>
</comment>
<dbReference type="GO" id="GO:0016132">
    <property type="term" value="P:brassinosteroid biosynthetic process"/>
    <property type="evidence" value="ECO:0007669"/>
    <property type="project" value="TreeGrafter"/>
</dbReference>
<dbReference type="GO" id="GO:0004497">
    <property type="term" value="F:monooxygenase activity"/>
    <property type="evidence" value="ECO:0007669"/>
    <property type="project" value="InterPro"/>
</dbReference>
<reference evidence="4 5" key="1">
    <citation type="journal article" date="2019" name="Plant Biotechnol. J.">
        <title>The red bayberry genome and genetic basis of sex determination.</title>
        <authorList>
            <person name="Jia H.M."/>
            <person name="Jia H.J."/>
            <person name="Cai Q.L."/>
            <person name="Wang Y."/>
            <person name="Zhao H.B."/>
            <person name="Yang W.F."/>
            <person name="Wang G.Y."/>
            <person name="Li Y.H."/>
            <person name="Zhan D.L."/>
            <person name="Shen Y.T."/>
            <person name="Niu Q.F."/>
            <person name="Chang L."/>
            <person name="Qiu J."/>
            <person name="Zhao L."/>
            <person name="Xie H.B."/>
            <person name="Fu W.Y."/>
            <person name="Jin J."/>
            <person name="Li X.W."/>
            <person name="Jiao Y."/>
            <person name="Zhou C.C."/>
            <person name="Tu T."/>
            <person name="Chai C.Y."/>
            <person name="Gao J.L."/>
            <person name="Fan L.J."/>
            <person name="van de Weg E."/>
            <person name="Wang J.Y."/>
            <person name="Gao Z.S."/>
        </authorList>
    </citation>
    <scope>NUCLEOTIDE SEQUENCE [LARGE SCALE GENOMIC DNA]</scope>
    <source>
        <tissue evidence="4">Leaves</tissue>
    </source>
</reference>
<dbReference type="GO" id="GO:0016125">
    <property type="term" value="P:sterol metabolic process"/>
    <property type="evidence" value="ECO:0007669"/>
    <property type="project" value="TreeGrafter"/>
</dbReference>
<evidence type="ECO:0000313" key="5">
    <source>
        <dbReference type="Proteomes" id="UP000516437"/>
    </source>
</evidence>
<dbReference type="PANTHER" id="PTHR24286:SF185">
    <property type="entry name" value="CYTOCHROME P450 87A3-LIKE"/>
    <property type="match status" value="1"/>
</dbReference>
<keyword evidence="3" id="KW-0408">Iron</keyword>
<proteinExistence type="inferred from homology"/>
<organism evidence="4 5">
    <name type="scientific">Morella rubra</name>
    <name type="common">Chinese bayberry</name>
    <dbReference type="NCBI Taxonomy" id="262757"/>
    <lineage>
        <taxon>Eukaryota</taxon>
        <taxon>Viridiplantae</taxon>
        <taxon>Streptophyta</taxon>
        <taxon>Embryophyta</taxon>
        <taxon>Tracheophyta</taxon>
        <taxon>Spermatophyta</taxon>
        <taxon>Magnoliopsida</taxon>
        <taxon>eudicotyledons</taxon>
        <taxon>Gunneridae</taxon>
        <taxon>Pentapetalae</taxon>
        <taxon>rosids</taxon>
        <taxon>fabids</taxon>
        <taxon>Fagales</taxon>
        <taxon>Myricaceae</taxon>
        <taxon>Morella</taxon>
    </lineage>
</organism>
<evidence type="ECO:0000256" key="2">
    <source>
        <dbReference type="ARBA" id="ARBA00022723"/>
    </source>
</evidence>
<dbReference type="Proteomes" id="UP000516437">
    <property type="component" value="Chromosome 5"/>
</dbReference>
<protein>
    <submittedName>
        <fullName evidence="4">Cytochrome P450 87A3</fullName>
    </submittedName>
</protein>
<dbReference type="AlphaFoldDB" id="A0A6A1VNY4"/>
<dbReference type="PANTHER" id="PTHR24286">
    <property type="entry name" value="CYTOCHROME P450 26"/>
    <property type="match status" value="1"/>
</dbReference>